<comment type="caution">
    <text evidence="2">The sequence shown here is derived from an EMBL/GenBank/DDBJ whole genome shotgun (WGS) entry which is preliminary data.</text>
</comment>
<proteinExistence type="predicted"/>
<dbReference type="InterPro" id="IPR055411">
    <property type="entry name" value="LRR_FXL15/At3g58940/PEG3-like"/>
</dbReference>
<dbReference type="InterPro" id="IPR001810">
    <property type="entry name" value="F-box_dom"/>
</dbReference>
<dbReference type="InterPro" id="IPR053781">
    <property type="entry name" value="F-box_AtFBL13-like"/>
</dbReference>
<organism evidence="2 3">
    <name type="scientific">Rhynchospora breviuscula</name>
    <dbReference type="NCBI Taxonomy" id="2022672"/>
    <lineage>
        <taxon>Eukaryota</taxon>
        <taxon>Viridiplantae</taxon>
        <taxon>Streptophyta</taxon>
        <taxon>Embryophyta</taxon>
        <taxon>Tracheophyta</taxon>
        <taxon>Spermatophyta</taxon>
        <taxon>Magnoliopsida</taxon>
        <taxon>Liliopsida</taxon>
        <taxon>Poales</taxon>
        <taxon>Cyperaceae</taxon>
        <taxon>Cyperoideae</taxon>
        <taxon>Rhynchosporeae</taxon>
        <taxon>Rhynchospora</taxon>
    </lineage>
</organism>
<keyword evidence="3" id="KW-1185">Reference proteome</keyword>
<dbReference type="EMBL" id="JAMQYH010000004">
    <property type="protein sequence ID" value="KAJ1691658.1"/>
    <property type="molecule type" value="Genomic_DNA"/>
</dbReference>
<evidence type="ECO:0000259" key="1">
    <source>
        <dbReference type="PROSITE" id="PS50181"/>
    </source>
</evidence>
<name>A0A9Q0CD05_9POAL</name>
<dbReference type="CDD" id="cd22160">
    <property type="entry name" value="F-box_AtFBL13-like"/>
    <property type="match status" value="1"/>
</dbReference>
<dbReference type="InterPro" id="IPR036047">
    <property type="entry name" value="F-box-like_dom_sf"/>
</dbReference>
<dbReference type="InterPro" id="IPR053197">
    <property type="entry name" value="F-box_SCFL_complex_component"/>
</dbReference>
<gene>
    <name evidence="2" type="ORF">LUZ63_015813</name>
</gene>
<reference evidence="2" key="1">
    <citation type="journal article" date="2022" name="Cell">
        <title>Repeat-based holocentromeres influence genome architecture and karyotype evolution.</title>
        <authorList>
            <person name="Hofstatter P.G."/>
            <person name="Thangavel G."/>
            <person name="Lux T."/>
            <person name="Neumann P."/>
            <person name="Vondrak T."/>
            <person name="Novak P."/>
            <person name="Zhang M."/>
            <person name="Costa L."/>
            <person name="Castellani M."/>
            <person name="Scott A."/>
            <person name="Toegelov H."/>
            <person name="Fuchs J."/>
            <person name="Mata-Sucre Y."/>
            <person name="Dias Y."/>
            <person name="Vanzela A.L.L."/>
            <person name="Huettel B."/>
            <person name="Almeida C.C.S."/>
            <person name="Simkova H."/>
            <person name="Souza G."/>
            <person name="Pedrosa-Harand A."/>
            <person name="Macas J."/>
            <person name="Mayer K.F.X."/>
            <person name="Houben A."/>
            <person name="Marques A."/>
        </authorList>
    </citation>
    <scope>NUCLEOTIDE SEQUENCE</scope>
    <source>
        <strain evidence="2">RhyBre1mFocal</strain>
    </source>
</reference>
<dbReference type="OrthoDB" id="686464at2759"/>
<dbReference type="Pfam" id="PF00646">
    <property type="entry name" value="F-box"/>
    <property type="match status" value="1"/>
</dbReference>
<dbReference type="SUPFAM" id="SSF81383">
    <property type="entry name" value="F-box domain"/>
    <property type="match status" value="1"/>
</dbReference>
<protein>
    <recommendedName>
        <fullName evidence="1">F-box domain-containing protein</fullName>
    </recommendedName>
</protein>
<dbReference type="SMART" id="SM00256">
    <property type="entry name" value="FBOX"/>
    <property type="match status" value="1"/>
</dbReference>
<dbReference type="Pfam" id="PF24758">
    <property type="entry name" value="LRR_At5g56370"/>
    <property type="match status" value="1"/>
</dbReference>
<accession>A0A9Q0CD05</accession>
<dbReference type="Gene3D" id="1.20.1280.50">
    <property type="match status" value="1"/>
</dbReference>
<dbReference type="PANTHER" id="PTHR34223:SF83">
    <property type="entry name" value="F-BOX DOMAIN-CONTAINING PROTEIN"/>
    <property type="match status" value="1"/>
</dbReference>
<dbReference type="PROSITE" id="PS50181">
    <property type="entry name" value="FBOX"/>
    <property type="match status" value="1"/>
</dbReference>
<dbReference type="SUPFAM" id="SSF52047">
    <property type="entry name" value="RNI-like"/>
    <property type="match status" value="1"/>
</dbReference>
<dbReference type="Gene3D" id="3.80.10.10">
    <property type="entry name" value="Ribonuclease Inhibitor"/>
    <property type="match status" value="1"/>
</dbReference>
<feature type="domain" description="F-box" evidence="1">
    <location>
        <begin position="6"/>
        <end position="42"/>
    </location>
</feature>
<sequence length="497" mass="58214">MTDLEIDRISDLPNVVLEHILSFLNTKQAVQTSIISKRWRNLWAFSSRIDIDCYHFKDHRTFLEFCDMVLCRRESSYLHTFSLRYIYTFSPQCVCDHLRRWIELAMKFKPHVCRIEAGVPDCDLIACNLIASTFTCESIENMSLCIHKYRWYMKRDIIPTTVSLPRIKRLCLTLSYLKEETATRLFTGCPVLEDLMLHSCSGEFSSIFKQKLVCLSLIDCSLDLRTLPKSVDLPCLKRLRIKELKVDEESFARLLTGCPLLENLSFENCSGKFSNLYRHKLKCLSIWNCNMKTRGDKFWWYIDRAIVKFNLSGDAKVFIVCILHPLEMKFIWHPPIGTALDFENNFDPKVIFSGAECFKLCFPDTKVDLKKELPRIGAFNNIKSLSLKLSDWCMHPHEIDPVIWFFQKSPNIEDLTLYNPKREIAVSRRGKQKPLALCYEGTYYDSLLTELSEFNNLKRVKIKLCKNLFGDHNFKDNLLRKMEDLVNVKVVISEYDE</sequence>
<dbReference type="AlphaFoldDB" id="A0A9Q0CD05"/>
<dbReference type="Proteomes" id="UP001151287">
    <property type="component" value="Unassembled WGS sequence"/>
</dbReference>
<evidence type="ECO:0000313" key="2">
    <source>
        <dbReference type="EMBL" id="KAJ1691658.1"/>
    </source>
</evidence>
<evidence type="ECO:0000313" key="3">
    <source>
        <dbReference type="Proteomes" id="UP001151287"/>
    </source>
</evidence>
<dbReference type="PANTHER" id="PTHR34223">
    <property type="entry name" value="OS11G0201299 PROTEIN"/>
    <property type="match status" value="1"/>
</dbReference>
<dbReference type="InterPro" id="IPR032675">
    <property type="entry name" value="LRR_dom_sf"/>
</dbReference>